<protein>
    <recommendedName>
        <fullName evidence="4">DUF4878 domain-containing protein</fullName>
    </recommendedName>
</protein>
<sequence>MGSFTPRPRLAVAAFAAAAATMVGYGNAAAQDMESDQIRIAVYDYIDAANTGSVDAIAANLCEASAQTVLDNARTHGQSAVPALSMTVDSISDIQIYGDSASATVAVYSAAKNKTNSGQVTLAKEDGQWRMCQGLTG</sequence>
<comment type="caution">
    <text evidence="2">The sequence shown here is derived from an EMBL/GenBank/DDBJ whole genome shotgun (WGS) entry which is preliminary data.</text>
</comment>
<proteinExistence type="predicted"/>
<evidence type="ECO:0000256" key="1">
    <source>
        <dbReference type="SAM" id="SignalP"/>
    </source>
</evidence>
<name>A0A849BW37_9NOCA</name>
<dbReference type="Proteomes" id="UP000586827">
    <property type="component" value="Unassembled WGS sequence"/>
</dbReference>
<evidence type="ECO:0000313" key="3">
    <source>
        <dbReference type="Proteomes" id="UP000586827"/>
    </source>
</evidence>
<evidence type="ECO:0008006" key="4">
    <source>
        <dbReference type="Google" id="ProtNLM"/>
    </source>
</evidence>
<reference evidence="2 3" key="1">
    <citation type="submission" date="2020-05" db="EMBL/GenBank/DDBJ databases">
        <title>MicrobeNet Type strains.</title>
        <authorList>
            <person name="Nicholson A.C."/>
        </authorList>
    </citation>
    <scope>NUCLEOTIDE SEQUENCE [LARGE SCALE GENOMIC DNA]</scope>
    <source>
        <strain evidence="2 3">JCM 3224</strain>
    </source>
</reference>
<dbReference type="RefSeq" id="WP_067526728.1">
    <property type="nucleotide sequence ID" value="NZ_JABELX010000004.1"/>
</dbReference>
<feature type="signal peptide" evidence="1">
    <location>
        <begin position="1"/>
        <end position="28"/>
    </location>
</feature>
<accession>A0A849BW37</accession>
<dbReference type="InterPro" id="IPR032710">
    <property type="entry name" value="NTF2-like_dom_sf"/>
</dbReference>
<dbReference type="Gene3D" id="3.10.450.50">
    <property type="match status" value="1"/>
</dbReference>
<dbReference type="EMBL" id="JABELX010000004">
    <property type="protein sequence ID" value="NNH70434.1"/>
    <property type="molecule type" value="Genomic_DNA"/>
</dbReference>
<dbReference type="SUPFAM" id="SSF54427">
    <property type="entry name" value="NTF2-like"/>
    <property type="match status" value="1"/>
</dbReference>
<evidence type="ECO:0000313" key="2">
    <source>
        <dbReference type="EMBL" id="NNH70434.1"/>
    </source>
</evidence>
<keyword evidence="3" id="KW-1185">Reference proteome</keyword>
<gene>
    <name evidence="2" type="ORF">HLB23_11270</name>
</gene>
<dbReference type="AlphaFoldDB" id="A0A849BW37"/>
<feature type="chain" id="PRO_5038710287" description="DUF4878 domain-containing protein" evidence="1">
    <location>
        <begin position="29"/>
        <end position="137"/>
    </location>
</feature>
<organism evidence="2 3">
    <name type="scientific">Nocardia uniformis</name>
    <dbReference type="NCBI Taxonomy" id="53432"/>
    <lineage>
        <taxon>Bacteria</taxon>
        <taxon>Bacillati</taxon>
        <taxon>Actinomycetota</taxon>
        <taxon>Actinomycetes</taxon>
        <taxon>Mycobacteriales</taxon>
        <taxon>Nocardiaceae</taxon>
        <taxon>Nocardia</taxon>
    </lineage>
</organism>
<keyword evidence="1" id="KW-0732">Signal</keyword>